<dbReference type="OrthoDB" id="9764363at2"/>
<evidence type="ECO:0000256" key="6">
    <source>
        <dbReference type="SAM" id="Phobius"/>
    </source>
</evidence>
<dbReference type="PANTHER" id="PTHR42987:SF8">
    <property type="entry name" value="PROTEINASE"/>
    <property type="match status" value="1"/>
</dbReference>
<evidence type="ECO:0000256" key="1">
    <source>
        <dbReference type="ARBA" id="ARBA00008683"/>
    </source>
</evidence>
<reference evidence="8 9" key="1">
    <citation type="submission" date="2019-04" db="EMBL/GenBank/DDBJ databases">
        <title>Natronospirillum operosus gen. nov., sp. nov., a haloalkaliphilic satellite isolated from decaying biomass of laboratory culture of cyanobacterium Geitlerinema sp. and proposal of Natronospirillaceae fam. nov. and Saccharospirillaceae fam. nov.</title>
        <authorList>
            <person name="Kevbrin V."/>
            <person name="Boltyanskaya Y."/>
            <person name="Koziaeva V."/>
            <person name="Grouzdev D.S."/>
            <person name="Park M."/>
            <person name="Cho J."/>
        </authorList>
    </citation>
    <scope>NUCLEOTIDE SEQUENCE [LARGE SCALE GENOMIC DNA]</scope>
    <source>
        <strain evidence="8 9">G-116</strain>
    </source>
</reference>
<dbReference type="Pfam" id="PF01343">
    <property type="entry name" value="Peptidase_S49"/>
    <property type="match status" value="1"/>
</dbReference>
<keyword evidence="9" id="KW-1185">Reference proteome</keyword>
<keyword evidence="6" id="KW-0472">Membrane</keyword>
<feature type="compositionally biased region" description="Polar residues" evidence="5">
    <location>
        <begin position="18"/>
        <end position="30"/>
    </location>
</feature>
<keyword evidence="4" id="KW-0720">Serine protease</keyword>
<proteinExistence type="inferred from homology"/>
<evidence type="ECO:0000256" key="2">
    <source>
        <dbReference type="ARBA" id="ARBA00022670"/>
    </source>
</evidence>
<dbReference type="InterPro" id="IPR002142">
    <property type="entry name" value="Peptidase_S49"/>
</dbReference>
<dbReference type="RefSeq" id="WP_135481379.1">
    <property type="nucleotide sequence ID" value="NZ_SRMF01000001.1"/>
</dbReference>
<evidence type="ECO:0000256" key="4">
    <source>
        <dbReference type="ARBA" id="ARBA00022825"/>
    </source>
</evidence>
<evidence type="ECO:0000256" key="3">
    <source>
        <dbReference type="ARBA" id="ARBA00022801"/>
    </source>
</evidence>
<dbReference type="Gene3D" id="6.20.330.10">
    <property type="match status" value="1"/>
</dbReference>
<dbReference type="AlphaFoldDB" id="A0A4Z0WG53"/>
<dbReference type="Gene3D" id="3.90.226.10">
    <property type="entry name" value="2-enoyl-CoA Hydratase, Chain A, domain 1"/>
    <property type="match status" value="1"/>
</dbReference>
<evidence type="ECO:0000259" key="7">
    <source>
        <dbReference type="Pfam" id="PF01343"/>
    </source>
</evidence>
<keyword evidence="6" id="KW-0812">Transmembrane</keyword>
<dbReference type="PANTHER" id="PTHR42987">
    <property type="entry name" value="PEPTIDASE S49"/>
    <property type="match status" value="1"/>
</dbReference>
<feature type="region of interest" description="Disordered" evidence="5">
    <location>
        <begin position="1"/>
        <end position="36"/>
    </location>
</feature>
<evidence type="ECO:0000313" key="9">
    <source>
        <dbReference type="Proteomes" id="UP000297475"/>
    </source>
</evidence>
<dbReference type="Proteomes" id="UP000297475">
    <property type="component" value="Unassembled WGS sequence"/>
</dbReference>
<feature type="compositionally biased region" description="Basic and acidic residues" evidence="5">
    <location>
        <begin position="7"/>
        <end position="16"/>
    </location>
</feature>
<dbReference type="EMBL" id="SRMF01000001">
    <property type="protein sequence ID" value="TGG95588.1"/>
    <property type="molecule type" value="Genomic_DNA"/>
</dbReference>
<keyword evidence="3" id="KW-0378">Hydrolase</keyword>
<protein>
    <submittedName>
        <fullName evidence="8">S49 family peptidase</fullName>
    </submittedName>
</protein>
<organism evidence="8 9">
    <name type="scientific">Natronospirillum operosum</name>
    <dbReference type="NCBI Taxonomy" id="2759953"/>
    <lineage>
        <taxon>Bacteria</taxon>
        <taxon>Pseudomonadati</taxon>
        <taxon>Pseudomonadota</taxon>
        <taxon>Gammaproteobacteria</taxon>
        <taxon>Oceanospirillales</taxon>
        <taxon>Natronospirillaceae</taxon>
        <taxon>Natronospirillum</taxon>
    </lineage>
</organism>
<feature type="transmembrane region" description="Helical" evidence="6">
    <location>
        <begin position="64"/>
        <end position="82"/>
    </location>
</feature>
<dbReference type="SUPFAM" id="SSF52096">
    <property type="entry name" value="ClpP/crotonase"/>
    <property type="match status" value="1"/>
</dbReference>
<keyword evidence="2" id="KW-0645">Protease</keyword>
<evidence type="ECO:0000256" key="5">
    <source>
        <dbReference type="SAM" id="MobiDB-lite"/>
    </source>
</evidence>
<dbReference type="GO" id="GO:0008236">
    <property type="term" value="F:serine-type peptidase activity"/>
    <property type="evidence" value="ECO:0007669"/>
    <property type="project" value="UniProtKB-KW"/>
</dbReference>
<dbReference type="GO" id="GO:0006508">
    <property type="term" value="P:proteolysis"/>
    <property type="evidence" value="ECO:0007669"/>
    <property type="project" value="UniProtKB-KW"/>
</dbReference>
<sequence length="350" mass="38788">MADNNETWDRRPRPEGDSSGQNNPGNSQDSPARVSRREAKEWQLIEKIVLTHSNELKRSRRWGILFKSLTFIYLFALLYYLVIAPGVMTRGPVQTGGHIAVVEMHGQIADNWDISMETHREPLLDAFAHPDTQAVVLDINSPGGSPLQAHLLYELINDLKADYPDIPVYAVVGEMAASGGYYIAAAADEIYAGGSSLVGSIGVISGSFGFDRALEELGVDRRIYTAGENKAFLDMFSPENEEAVAHWQTVLDSVHEQFLEAVIAGRGDRLDDSNPDVLSGFLWSGRQAVDNGLIDGIESIYSLANRLEIDELLYFDPKRDPWRQILDDLGIAVGQGIGQAIQADRWFELR</sequence>
<comment type="similarity">
    <text evidence="1">Belongs to the peptidase S49 family.</text>
</comment>
<dbReference type="InterPro" id="IPR029045">
    <property type="entry name" value="ClpP/crotonase-like_dom_sf"/>
</dbReference>
<feature type="domain" description="Peptidase S49" evidence="7">
    <location>
        <begin position="165"/>
        <end position="309"/>
    </location>
</feature>
<accession>A0A4Z0WG53</accession>
<name>A0A4Z0WG53_9GAMM</name>
<keyword evidence="6" id="KW-1133">Transmembrane helix</keyword>
<dbReference type="InterPro" id="IPR047272">
    <property type="entry name" value="S49_SppA_C"/>
</dbReference>
<dbReference type="CDD" id="cd07023">
    <property type="entry name" value="S49_Sppa_N_C"/>
    <property type="match status" value="1"/>
</dbReference>
<comment type="caution">
    <text evidence="8">The sequence shown here is derived from an EMBL/GenBank/DDBJ whole genome shotgun (WGS) entry which is preliminary data.</text>
</comment>
<evidence type="ECO:0000313" key="8">
    <source>
        <dbReference type="EMBL" id="TGG95588.1"/>
    </source>
</evidence>
<gene>
    <name evidence="8" type="ORF">E4656_04020</name>
</gene>